<accession>A0A2P5I9W8</accession>
<gene>
    <name evidence="1" type="ORF">DHEL01_v202312</name>
</gene>
<proteinExistence type="predicted"/>
<evidence type="ECO:0000313" key="1">
    <source>
        <dbReference type="EMBL" id="POS79292.1"/>
    </source>
</evidence>
<dbReference type="EMBL" id="MAVT02000124">
    <property type="protein sequence ID" value="POS79292.1"/>
    <property type="molecule type" value="Genomic_DNA"/>
</dbReference>
<name>A0A2P5I9W8_DIAHE</name>
<dbReference type="AlphaFoldDB" id="A0A2P5I9W8"/>
<keyword evidence="2" id="KW-1185">Reference proteome</keyword>
<protein>
    <submittedName>
        <fullName evidence="1">Uncharacterized protein</fullName>
    </submittedName>
</protein>
<dbReference type="InParanoid" id="A0A2P5I9W8"/>
<sequence length="79" mass="8512">MVKLPPTHEGAAGVFLLFGRRVCAGIRPGFGWPDIRVACEASRGVYGPSSVVPKSVDAQLQRHGRAWMGLEPNANARQI</sequence>
<evidence type="ECO:0000313" key="2">
    <source>
        <dbReference type="Proteomes" id="UP000094444"/>
    </source>
</evidence>
<organism evidence="1 2">
    <name type="scientific">Diaporthe helianthi</name>
    <dbReference type="NCBI Taxonomy" id="158607"/>
    <lineage>
        <taxon>Eukaryota</taxon>
        <taxon>Fungi</taxon>
        <taxon>Dikarya</taxon>
        <taxon>Ascomycota</taxon>
        <taxon>Pezizomycotina</taxon>
        <taxon>Sordariomycetes</taxon>
        <taxon>Sordariomycetidae</taxon>
        <taxon>Diaporthales</taxon>
        <taxon>Diaporthaceae</taxon>
        <taxon>Diaporthe</taxon>
    </lineage>
</organism>
<reference evidence="1" key="1">
    <citation type="submission" date="2017-09" db="EMBL/GenBank/DDBJ databases">
        <title>Polyketide synthases of a Diaporthe helianthi virulent isolate.</title>
        <authorList>
            <person name="Baroncelli R."/>
        </authorList>
    </citation>
    <scope>NUCLEOTIDE SEQUENCE [LARGE SCALE GENOMIC DNA]</scope>
    <source>
        <strain evidence="1">7/96</strain>
    </source>
</reference>
<comment type="caution">
    <text evidence="1">The sequence shown here is derived from an EMBL/GenBank/DDBJ whole genome shotgun (WGS) entry which is preliminary data.</text>
</comment>
<dbReference type="Proteomes" id="UP000094444">
    <property type="component" value="Unassembled WGS sequence"/>
</dbReference>